<comment type="similarity">
    <text evidence="1 9">Belongs to the protein prenyltransferase subunit beta family.</text>
</comment>
<proteinExistence type="inferred from homology"/>
<dbReference type="EMBL" id="OX365915">
    <property type="protein sequence ID" value="CAI4058139.1"/>
    <property type="molecule type" value="Genomic_DNA"/>
</dbReference>
<dbReference type="CDD" id="cd02893">
    <property type="entry name" value="FTase"/>
    <property type="match status" value="1"/>
</dbReference>
<evidence type="ECO:0000313" key="12">
    <source>
        <dbReference type="Proteomes" id="UP001162090"/>
    </source>
</evidence>
<name>A0AA35NQH1_SACUV</name>
<dbReference type="GO" id="GO:0008270">
    <property type="term" value="F:zinc ion binding"/>
    <property type="evidence" value="ECO:0007669"/>
    <property type="project" value="UniProtKB-UniRule"/>
</dbReference>
<evidence type="ECO:0000256" key="3">
    <source>
        <dbReference type="ARBA" id="ARBA00015798"/>
    </source>
</evidence>
<keyword evidence="6 9" id="KW-0479">Metal-binding</keyword>
<comment type="function">
    <text evidence="9">Catalyzes the transfer of a farnesyl moiety from farnesyl diphosphate to a cysteine at the fourth position from the C-terminus of several proteins. The beta subunit is responsible for peptide-binding.</text>
</comment>
<dbReference type="InterPro" id="IPR026872">
    <property type="entry name" value="FTB"/>
</dbReference>
<dbReference type="InterPro" id="IPR045089">
    <property type="entry name" value="PGGT1B-like"/>
</dbReference>
<evidence type="ECO:0000256" key="4">
    <source>
        <dbReference type="ARBA" id="ARBA00022602"/>
    </source>
</evidence>
<dbReference type="InterPro" id="IPR001330">
    <property type="entry name" value="Prenyltrans"/>
</dbReference>
<evidence type="ECO:0000256" key="8">
    <source>
        <dbReference type="ARBA" id="ARBA00022833"/>
    </source>
</evidence>
<comment type="subunit">
    <text evidence="9">Heterodimer of an alpha and a beta subunit.</text>
</comment>
<keyword evidence="5 9" id="KW-0808">Transferase</keyword>
<evidence type="ECO:0000256" key="7">
    <source>
        <dbReference type="ARBA" id="ARBA00022737"/>
    </source>
</evidence>
<protein>
    <recommendedName>
        <fullName evidence="3 9">Protein farnesyltransferase subunit beta</fullName>
        <shortName evidence="9">FTase-beta</shortName>
        <ecNumber evidence="2 9">2.5.1.58</ecNumber>
    </recommendedName>
</protein>
<keyword evidence="8 9" id="KW-0862">Zinc</keyword>
<dbReference type="AlphaFoldDB" id="A0AA35NQH1"/>
<evidence type="ECO:0000256" key="5">
    <source>
        <dbReference type="ARBA" id="ARBA00022679"/>
    </source>
</evidence>
<dbReference type="GO" id="GO:0005965">
    <property type="term" value="C:protein farnesyltransferase complex"/>
    <property type="evidence" value="ECO:0007669"/>
    <property type="project" value="UniProtKB-UniRule"/>
</dbReference>
<dbReference type="SUPFAM" id="SSF48239">
    <property type="entry name" value="Terpenoid cyclases/Protein prenyltransferases"/>
    <property type="match status" value="1"/>
</dbReference>
<organism evidence="11 12">
    <name type="scientific">Saccharomyces uvarum</name>
    <name type="common">Yeast</name>
    <name type="synonym">Saccharomyces bayanus var. uvarum</name>
    <dbReference type="NCBI Taxonomy" id="230603"/>
    <lineage>
        <taxon>Eukaryota</taxon>
        <taxon>Fungi</taxon>
        <taxon>Dikarya</taxon>
        <taxon>Ascomycota</taxon>
        <taxon>Saccharomycotina</taxon>
        <taxon>Saccharomycetes</taxon>
        <taxon>Saccharomycetales</taxon>
        <taxon>Saccharomycetaceae</taxon>
        <taxon>Saccharomyces</taxon>
    </lineage>
</organism>
<comment type="cofactor">
    <cofactor evidence="9">
        <name>Zn(2+)</name>
        <dbReference type="ChEBI" id="CHEBI:29105"/>
    </cofactor>
    <text evidence="9">Binds 1 zinc ion per subunit.</text>
</comment>
<dbReference type="Pfam" id="PF00432">
    <property type="entry name" value="Prenyltrans"/>
    <property type="match status" value="1"/>
</dbReference>
<dbReference type="Proteomes" id="UP001162090">
    <property type="component" value="Chromosome 4"/>
</dbReference>
<accession>A0AA35NQH1</accession>
<dbReference type="InterPro" id="IPR008930">
    <property type="entry name" value="Terpenoid_cyclase/PrenylTrfase"/>
</dbReference>
<dbReference type="Gene3D" id="1.50.10.20">
    <property type="match status" value="1"/>
</dbReference>
<keyword evidence="7" id="KW-0677">Repeat</keyword>
<dbReference type="GO" id="GO:0004660">
    <property type="term" value="F:protein farnesyltransferase activity"/>
    <property type="evidence" value="ECO:0007669"/>
    <property type="project" value="UniProtKB-UniRule"/>
</dbReference>
<evidence type="ECO:0000256" key="1">
    <source>
        <dbReference type="ARBA" id="ARBA00010497"/>
    </source>
</evidence>
<gene>
    <name evidence="11" type="primary">SUVC04G1530</name>
    <name evidence="11" type="ORF">SUVC_04G1530</name>
</gene>
<dbReference type="GO" id="GO:0097354">
    <property type="term" value="P:prenylation"/>
    <property type="evidence" value="ECO:0007669"/>
    <property type="project" value="UniProtKB-UniRule"/>
</dbReference>
<evidence type="ECO:0000256" key="6">
    <source>
        <dbReference type="ARBA" id="ARBA00022723"/>
    </source>
</evidence>
<dbReference type="PANTHER" id="PTHR11774:SF6">
    <property type="entry name" value="PROTEIN FARNESYLTRANSFERASE SUBUNIT BETA"/>
    <property type="match status" value="1"/>
</dbReference>
<evidence type="ECO:0000259" key="10">
    <source>
        <dbReference type="Pfam" id="PF00432"/>
    </source>
</evidence>
<comment type="catalytic activity">
    <reaction evidence="9">
        <text>L-cysteinyl-[protein] + (2E,6E)-farnesyl diphosphate = S-(2E,6E)-farnesyl-L-cysteinyl-[protein] + diphosphate</text>
        <dbReference type="Rhea" id="RHEA:13345"/>
        <dbReference type="Rhea" id="RHEA-COMP:10131"/>
        <dbReference type="Rhea" id="RHEA-COMP:11535"/>
        <dbReference type="ChEBI" id="CHEBI:29950"/>
        <dbReference type="ChEBI" id="CHEBI:33019"/>
        <dbReference type="ChEBI" id="CHEBI:86019"/>
        <dbReference type="ChEBI" id="CHEBI:175763"/>
    </reaction>
</comment>
<keyword evidence="4 9" id="KW-0637">Prenyltransferase</keyword>
<evidence type="ECO:0000313" key="11">
    <source>
        <dbReference type="EMBL" id="CAI4058139.1"/>
    </source>
</evidence>
<sequence length="434" mass="48369">MRQRLGKSIARAKFINTALLGRKRPVMEKVIDIIDCDLGEDIQPLMKELETDTTAARHEALQSISDIYDARENDEEPTLTKGFHKMYLNFAIETPLPPQMTALDASQPWMLYWIANSLKVMGQDWLTDDVKRKIVDKLFAISPSGGPFGGGVGQLYHLASTYAAINALALCDNIDGCWDRIDRKQIYKWLLSLKEPNGGFKTCLEVGEVDTRGVYCVLSIASLLNILTDELSEGVLKYLQDCQNYEGGFGSCPQVDEAHGGYTFCATASLAILKSINQIDVERLLEWCSVRQLQEERGFCGRSNKLVDGCYSFWVGGSAAILESLGYSECFSKQALRDYILCCCQAEEQPGLRDKPGKHSDFYHTNYCLLGLAITESSYTCAPDDPPHKIKCIPNSKVGSSELTDINPVYGLPIENIKRFIDHFESSPSSKKCT</sequence>
<evidence type="ECO:0000256" key="2">
    <source>
        <dbReference type="ARBA" id="ARBA00012702"/>
    </source>
</evidence>
<dbReference type="PANTHER" id="PTHR11774">
    <property type="entry name" value="GERANYLGERANYL TRANSFERASE TYPE BETA SUBUNIT"/>
    <property type="match status" value="1"/>
</dbReference>
<reference evidence="11" key="1">
    <citation type="submission" date="2022-10" db="EMBL/GenBank/DDBJ databases">
        <authorList>
            <person name="Byrne P K."/>
        </authorList>
    </citation>
    <scope>NUCLEOTIDE SEQUENCE</scope>
    <source>
        <strain evidence="11">CBS7001</strain>
    </source>
</reference>
<dbReference type="EC" id="2.5.1.58" evidence="2 9"/>
<feature type="domain" description="Prenyltransferase alpha-alpha toroid" evidence="10">
    <location>
        <begin position="83"/>
        <end position="410"/>
    </location>
</feature>
<evidence type="ECO:0000256" key="9">
    <source>
        <dbReference type="RuleBase" id="RU365056"/>
    </source>
</evidence>